<dbReference type="Gene3D" id="1.10.240.10">
    <property type="entry name" value="Tyrosyl-Transfer RNA Synthetase"/>
    <property type="match status" value="1"/>
</dbReference>
<evidence type="ECO:0000313" key="14">
    <source>
        <dbReference type="EMBL" id="OMJ13022.1"/>
    </source>
</evidence>
<dbReference type="PANTHER" id="PTHR10055:SF1">
    <property type="entry name" value="TRYPTOPHAN--TRNA LIGASE, CYTOPLASMIC"/>
    <property type="match status" value="1"/>
</dbReference>
<comment type="catalytic activity">
    <reaction evidence="12">
        <text>tRNA(Trp) + L-tryptophan + ATP = L-tryptophyl-tRNA(Trp) + AMP + diphosphate + H(+)</text>
        <dbReference type="Rhea" id="RHEA:24080"/>
        <dbReference type="Rhea" id="RHEA-COMP:9671"/>
        <dbReference type="Rhea" id="RHEA-COMP:9705"/>
        <dbReference type="ChEBI" id="CHEBI:15378"/>
        <dbReference type="ChEBI" id="CHEBI:30616"/>
        <dbReference type="ChEBI" id="CHEBI:33019"/>
        <dbReference type="ChEBI" id="CHEBI:57912"/>
        <dbReference type="ChEBI" id="CHEBI:78442"/>
        <dbReference type="ChEBI" id="CHEBI:78535"/>
        <dbReference type="ChEBI" id="CHEBI:456215"/>
        <dbReference type="EC" id="6.1.1.2"/>
    </reaction>
</comment>
<keyword evidence="9 13" id="KW-0648">Protein biosynthesis</keyword>
<keyword evidence="7 13" id="KW-0547">Nucleotide-binding</keyword>
<name>A0A1R1XEH1_9FUNG</name>
<dbReference type="EMBL" id="LSSM01001848">
    <property type="protein sequence ID" value="OMJ24344.1"/>
    <property type="molecule type" value="Genomic_DNA"/>
</dbReference>
<keyword evidence="8 13" id="KW-0067">ATP-binding</keyword>
<comment type="caution">
    <text evidence="14">The sequence shown here is derived from an EMBL/GenBank/DDBJ whole genome shotgun (WGS) entry which is preliminary data.</text>
</comment>
<evidence type="ECO:0000256" key="6">
    <source>
        <dbReference type="ARBA" id="ARBA00022598"/>
    </source>
</evidence>
<reference evidence="16" key="2">
    <citation type="submission" date="2017-01" db="EMBL/GenBank/DDBJ databases">
        <authorList>
            <person name="Wang Y."/>
            <person name="White M."/>
            <person name="Kvist S."/>
            <person name="Moncalvo J.-M."/>
        </authorList>
    </citation>
    <scope>NUCLEOTIDE SEQUENCE [LARGE SCALE GENOMIC DNA]</scope>
    <source>
        <strain evidence="16">ID-206-W2</strain>
    </source>
</reference>
<dbReference type="InterPro" id="IPR002305">
    <property type="entry name" value="aa-tRNA-synth_Ic"/>
</dbReference>
<proteinExistence type="inferred from homology"/>
<sequence>MTGISKADINIISKGAAEINISSEKSTNETQAVEQKITPWEVEGAVVDGQQVAVDYTNLIKKFGTQLIDNQLLERFERVTGAKPHIFLRRGIFFSHRDMGIILDRYEQKKPFYLYTGRGPSKGRMHLGHMLPFSFCKWLQDVFDVPLVIQLTDDEKFLFKTGVSLEDTYKYSFSTVREISALGFKPNKTFIFSDLDYMGGNFYRNIIKISKSITGSTARAVFGFTESDCIGKVFYPSIQIAPCFSNSFPDIFGDLKGIPCLIPCGIDQDPYFRLTRDISVKLGYPKPALLHSKFLPSLQGSKSKMSTSVDNTAIFTDDTPAMVKNKIRRHAFSGGGSTLELHRLNGGDPEVDIPYQYMNFFVDDDELMKKYYDGYKSGDITSGQMKDYCIDVIQKFLADFQEKEKAVTDQDVLDFMNPKYPRKFDLLKF</sequence>
<dbReference type="FunFam" id="3.40.50.620:FF:000033">
    <property type="entry name" value="tryptophan--tRNA ligase, cytoplasmic"/>
    <property type="match status" value="1"/>
</dbReference>
<dbReference type="PANTHER" id="PTHR10055">
    <property type="entry name" value="TRYPTOPHANYL-TRNA SYNTHETASE"/>
    <property type="match status" value="1"/>
</dbReference>
<dbReference type="SUPFAM" id="SSF52374">
    <property type="entry name" value="Nucleotidylyl transferase"/>
    <property type="match status" value="1"/>
</dbReference>
<evidence type="ECO:0000256" key="2">
    <source>
        <dbReference type="ARBA" id="ARBA00005594"/>
    </source>
</evidence>
<comment type="similarity">
    <text evidence="2 13">Belongs to the class-I aminoacyl-tRNA synthetase family.</text>
</comment>
<dbReference type="Gene3D" id="3.40.50.620">
    <property type="entry name" value="HUPs"/>
    <property type="match status" value="1"/>
</dbReference>
<dbReference type="GO" id="GO:0006436">
    <property type="term" value="P:tryptophanyl-tRNA aminoacylation"/>
    <property type="evidence" value="ECO:0007669"/>
    <property type="project" value="InterPro"/>
</dbReference>
<evidence type="ECO:0000256" key="3">
    <source>
        <dbReference type="ARBA" id="ARBA00013161"/>
    </source>
</evidence>
<reference evidence="14" key="1">
    <citation type="submission" date="2017-01" db="EMBL/GenBank/DDBJ databases">
        <authorList>
            <person name="Mah S.A."/>
            <person name="Swanson W.J."/>
            <person name="Moy G.W."/>
            <person name="Vacquier V.D."/>
        </authorList>
    </citation>
    <scope>NUCLEOTIDE SEQUENCE [LARGE SCALE GENOMIC DNA]</scope>
    <source>
        <strain evidence="14">ID-206-W2</strain>
    </source>
</reference>
<dbReference type="GO" id="GO:0005737">
    <property type="term" value="C:cytoplasm"/>
    <property type="evidence" value="ECO:0007669"/>
    <property type="project" value="UniProtKB-SubCell"/>
</dbReference>
<dbReference type="CDD" id="cd00806">
    <property type="entry name" value="TrpRS_core"/>
    <property type="match status" value="1"/>
</dbReference>
<dbReference type="InterPro" id="IPR002306">
    <property type="entry name" value="Trp-tRNA-ligase"/>
</dbReference>
<dbReference type="NCBIfam" id="TIGR00233">
    <property type="entry name" value="trpS"/>
    <property type="match status" value="1"/>
</dbReference>
<evidence type="ECO:0000256" key="13">
    <source>
        <dbReference type="RuleBase" id="RU363036"/>
    </source>
</evidence>
<dbReference type="Pfam" id="PF00579">
    <property type="entry name" value="tRNA-synt_1b"/>
    <property type="match status" value="1"/>
</dbReference>
<dbReference type="EMBL" id="LSSM01005267">
    <property type="protein sequence ID" value="OMJ13022.1"/>
    <property type="molecule type" value="Genomic_DNA"/>
</dbReference>
<dbReference type="PRINTS" id="PR01039">
    <property type="entry name" value="TRNASYNTHTRP"/>
</dbReference>
<keyword evidence="5" id="KW-0963">Cytoplasm</keyword>
<dbReference type="GO" id="GO:0005524">
    <property type="term" value="F:ATP binding"/>
    <property type="evidence" value="ECO:0007669"/>
    <property type="project" value="UniProtKB-KW"/>
</dbReference>
<evidence type="ECO:0000256" key="5">
    <source>
        <dbReference type="ARBA" id="ARBA00022490"/>
    </source>
</evidence>
<dbReference type="AlphaFoldDB" id="A0A1R1XEH1"/>
<keyword evidence="16" id="KW-1185">Reference proteome</keyword>
<dbReference type="FunFam" id="1.10.240.10:FF:000007">
    <property type="entry name" value="Tryptophan--tRNA ligase"/>
    <property type="match status" value="1"/>
</dbReference>
<evidence type="ECO:0000256" key="10">
    <source>
        <dbReference type="ARBA" id="ARBA00023146"/>
    </source>
</evidence>
<dbReference type="OrthoDB" id="10261385at2759"/>
<dbReference type="InterPro" id="IPR014729">
    <property type="entry name" value="Rossmann-like_a/b/a_fold"/>
</dbReference>
<protein>
    <recommendedName>
        <fullName evidence="4">Tryptophan--tRNA ligase, cytoplasmic</fullName>
        <ecNumber evidence="3">6.1.1.2</ecNumber>
    </recommendedName>
    <alternativeName>
        <fullName evidence="11">Tryptophanyl-tRNA synthetase</fullName>
    </alternativeName>
</protein>
<dbReference type="EC" id="6.1.1.2" evidence="3"/>
<evidence type="ECO:0000256" key="12">
    <source>
        <dbReference type="ARBA" id="ARBA00049929"/>
    </source>
</evidence>
<keyword evidence="6 13" id="KW-0436">Ligase</keyword>
<evidence type="ECO:0000256" key="7">
    <source>
        <dbReference type="ARBA" id="ARBA00022741"/>
    </source>
</evidence>
<dbReference type="Proteomes" id="UP000187429">
    <property type="component" value="Unassembled WGS sequence"/>
</dbReference>
<comment type="subcellular location">
    <subcellularLocation>
        <location evidence="1">Cytoplasm</location>
    </subcellularLocation>
</comment>
<evidence type="ECO:0000313" key="15">
    <source>
        <dbReference type="EMBL" id="OMJ24344.1"/>
    </source>
</evidence>
<dbReference type="GO" id="GO:0004830">
    <property type="term" value="F:tryptophan-tRNA ligase activity"/>
    <property type="evidence" value="ECO:0007669"/>
    <property type="project" value="UniProtKB-EC"/>
</dbReference>
<accession>A0A1R1XEH1</accession>
<evidence type="ECO:0000256" key="9">
    <source>
        <dbReference type="ARBA" id="ARBA00022917"/>
    </source>
</evidence>
<evidence type="ECO:0000256" key="11">
    <source>
        <dbReference type="ARBA" id="ARBA00030268"/>
    </source>
</evidence>
<keyword evidence="10 13" id="KW-0030">Aminoacyl-tRNA synthetase</keyword>
<evidence type="ECO:0000256" key="1">
    <source>
        <dbReference type="ARBA" id="ARBA00004496"/>
    </source>
</evidence>
<evidence type="ECO:0000256" key="4">
    <source>
        <dbReference type="ARBA" id="ARBA00013782"/>
    </source>
</evidence>
<evidence type="ECO:0000313" key="16">
    <source>
        <dbReference type="Proteomes" id="UP000187429"/>
    </source>
</evidence>
<organism evidence="14 16">
    <name type="scientific">Smittium culicis</name>
    <dbReference type="NCBI Taxonomy" id="133412"/>
    <lineage>
        <taxon>Eukaryota</taxon>
        <taxon>Fungi</taxon>
        <taxon>Fungi incertae sedis</taxon>
        <taxon>Zoopagomycota</taxon>
        <taxon>Kickxellomycotina</taxon>
        <taxon>Harpellomycetes</taxon>
        <taxon>Harpellales</taxon>
        <taxon>Legeriomycetaceae</taxon>
        <taxon>Smittium</taxon>
    </lineage>
</organism>
<gene>
    <name evidence="15" type="ORF">AYI69_g4671</name>
    <name evidence="14" type="ORF">AYI69_g9159</name>
</gene>
<evidence type="ECO:0000256" key="8">
    <source>
        <dbReference type="ARBA" id="ARBA00022840"/>
    </source>
</evidence>